<dbReference type="InterPro" id="IPR016160">
    <property type="entry name" value="Ald_DH_CS_CYS"/>
</dbReference>
<comment type="caution">
    <text evidence="5">The sequence shown here is derived from an EMBL/GenBank/DDBJ whole genome shotgun (WGS) entry which is preliminary data.</text>
</comment>
<evidence type="ECO:0000256" key="2">
    <source>
        <dbReference type="PROSITE-ProRule" id="PRU10007"/>
    </source>
</evidence>
<feature type="domain" description="Aldehyde dehydrogenase" evidence="4">
    <location>
        <begin position="23"/>
        <end position="469"/>
    </location>
</feature>
<dbReference type="Proteomes" id="UP000694287">
    <property type="component" value="Unassembled WGS sequence"/>
</dbReference>
<feature type="active site" evidence="2">
    <location>
        <position position="247"/>
    </location>
</feature>
<evidence type="ECO:0000313" key="5">
    <source>
        <dbReference type="EMBL" id="MBW0134802.1"/>
    </source>
</evidence>
<proteinExistence type="inferred from homology"/>
<sequence length="474" mass="49607">MATPTAIKTPQLTINGRSCGSADSLSVIDPSTGESFIEVPAASLAQLDEAVAAANAAFPAWRATPLTRRQEIVRGIKDVILANIDELALLVTTEQGKPLGNARGEVGASLRQIDFLGSITLDPEVIKDDETGRVEVRREPLGVVGAITVWNYPILAAMFKLIPALVAGNVVIVKPSPYTPVSTMRLGELLQDVLPPGVFQVVAGTDELGSALTAHPGVHKISFTGSVATGKRVMASAAGTLKRVTLELGGNDAGIVLDDADPAVIGADLFWAAFSNSGQVCAALKRLYVPESKFDAICEAVAAEAATVLVGPGLQEGVKAGPVQNKPQLERVRQLTEDAIARGGEAFFTGEVPDGPGYWFPTTLVRHVAEGVPLVDEEPFGPVVPILTYRDVDDAVARANNTDYGLGASVWSPDLDRATAVAERLDAGSVWVNQHPVVTAAVPFGGAKQSGIGVEGSLHGLHGYTNIKVLSVKR</sequence>
<gene>
    <name evidence="5" type="ORF">I4I81_11095</name>
</gene>
<evidence type="ECO:0000256" key="3">
    <source>
        <dbReference type="RuleBase" id="RU003345"/>
    </source>
</evidence>
<accession>A0ABS6URE0</accession>
<evidence type="ECO:0000256" key="1">
    <source>
        <dbReference type="ARBA" id="ARBA00023002"/>
    </source>
</evidence>
<evidence type="ECO:0000259" key="4">
    <source>
        <dbReference type="Pfam" id="PF00171"/>
    </source>
</evidence>
<comment type="similarity">
    <text evidence="3">Belongs to the aldehyde dehydrogenase family.</text>
</comment>
<keyword evidence="1 3" id="KW-0560">Oxidoreductase</keyword>
<dbReference type="PANTHER" id="PTHR11699">
    <property type="entry name" value="ALDEHYDE DEHYDROGENASE-RELATED"/>
    <property type="match status" value="1"/>
</dbReference>
<keyword evidence="6" id="KW-1185">Reference proteome</keyword>
<reference evidence="5 6" key="1">
    <citation type="submission" date="2020-11" db="EMBL/GenBank/DDBJ databases">
        <title>Pseudonocardia abyssalis sp. nov. and Pseudonocardia oceani sp. nov., description and phylogenomic analysis of two novel actinomycetes isolated from the deep Southern Ocean.</title>
        <authorList>
            <person name="Parra J."/>
        </authorList>
    </citation>
    <scope>NUCLEOTIDE SEQUENCE [LARGE SCALE GENOMIC DNA]</scope>
    <source>
        <strain evidence="5 6">KRD-168</strain>
    </source>
</reference>
<protein>
    <submittedName>
        <fullName evidence="5">Aldehyde dehydrogenase family protein</fullName>
    </submittedName>
</protein>
<dbReference type="RefSeq" id="WP_218600737.1">
    <property type="nucleotide sequence ID" value="NZ_JADQDJ010000002.1"/>
</dbReference>
<dbReference type="EMBL" id="JADQDK010000001">
    <property type="protein sequence ID" value="MBW0134802.1"/>
    <property type="molecule type" value="Genomic_DNA"/>
</dbReference>
<dbReference type="CDD" id="cd07106">
    <property type="entry name" value="ALDH_AldA-AAD23400"/>
    <property type="match status" value="1"/>
</dbReference>
<evidence type="ECO:0000313" key="6">
    <source>
        <dbReference type="Proteomes" id="UP000694287"/>
    </source>
</evidence>
<dbReference type="InterPro" id="IPR044086">
    <property type="entry name" value="LUC3-like"/>
</dbReference>
<dbReference type="PROSITE" id="PS00070">
    <property type="entry name" value="ALDEHYDE_DEHYDR_CYS"/>
    <property type="match status" value="1"/>
</dbReference>
<name>A0ABS6URE0_9PSEU</name>
<dbReference type="PROSITE" id="PS00687">
    <property type="entry name" value="ALDEHYDE_DEHYDR_GLU"/>
    <property type="match status" value="1"/>
</dbReference>
<dbReference type="InterPro" id="IPR015590">
    <property type="entry name" value="Aldehyde_DH_dom"/>
</dbReference>
<dbReference type="InterPro" id="IPR029510">
    <property type="entry name" value="Ald_DH_CS_GLU"/>
</dbReference>
<organism evidence="5 6">
    <name type="scientific">Pseudonocardia abyssalis</name>
    <dbReference type="NCBI Taxonomy" id="2792008"/>
    <lineage>
        <taxon>Bacteria</taxon>
        <taxon>Bacillati</taxon>
        <taxon>Actinomycetota</taxon>
        <taxon>Actinomycetes</taxon>
        <taxon>Pseudonocardiales</taxon>
        <taxon>Pseudonocardiaceae</taxon>
        <taxon>Pseudonocardia</taxon>
    </lineage>
</organism>
<dbReference type="Pfam" id="PF00171">
    <property type="entry name" value="Aldedh"/>
    <property type="match status" value="1"/>
</dbReference>